<dbReference type="EMBL" id="JWSY01000004">
    <property type="protein sequence ID" value="KIC60563.1"/>
    <property type="molecule type" value="Genomic_DNA"/>
</dbReference>
<keyword evidence="1" id="KW-1133">Transmembrane helix</keyword>
<dbReference type="AlphaFoldDB" id="A0A0B4E1V9"/>
<name>A0A0B4E1V9_9CAUL</name>
<dbReference type="Proteomes" id="UP000031166">
    <property type="component" value="Unassembled WGS sequence"/>
</dbReference>
<keyword evidence="1" id="KW-0812">Transmembrane</keyword>
<proteinExistence type="predicted"/>
<evidence type="ECO:0000313" key="3">
    <source>
        <dbReference type="Proteomes" id="UP000031166"/>
    </source>
</evidence>
<evidence type="ECO:0000313" key="2">
    <source>
        <dbReference type="EMBL" id="KIC60563.1"/>
    </source>
</evidence>
<organism evidence="2 3">
    <name type="scientific">Brevundimonas nasdae</name>
    <dbReference type="NCBI Taxonomy" id="172043"/>
    <lineage>
        <taxon>Bacteria</taxon>
        <taxon>Pseudomonadati</taxon>
        <taxon>Pseudomonadota</taxon>
        <taxon>Alphaproteobacteria</taxon>
        <taxon>Caulobacterales</taxon>
        <taxon>Caulobacteraceae</taxon>
        <taxon>Brevundimonas</taxon>
    </lineage>
</organism>
<feature type="transmembrane region" description="Helical" evidence="1">
    <location>
        <begin position="70"/>
        <end position="91"/>
    </location>
</feature>
<reference evidence="2 3" key="1">
    <citation type="submission" date="2014-12" db="EMBL/GenBank/DDBJ databases">
        <title>Genome sequencing of Brevundimonas nasdae TPW30.</title>
        <authorList>
            <person name="Tan P.W."/>
            <person name="Chan K.-G."/>
        </authorList>
    </citation>
    <scope>NUCLEOTIDE SEQUENCE [LARGE SCALE GENOMIC DNA]</scope>
    <source>
        <strain evidence="2 3">TPW30</strain>
    </source>
</reference>
<sequence length="126" mass="13944">MIMLMFMVQAHSAMQRVLGGDHNLGAYVQILLPVLYGWLIPVLLMGWDWNAKKNRRLMEDELTQVLRARSMILAFVVLMGGVTVALGLGLWRADYGVLALPYVLALGGASAGLRFAWLDREAGRDG</sequence>
<evidence type="ECO:0000256" key="1">
    <source>
        <dbReference type="SAM" id="Phobius"/>
    </source>
</evidence>
<comment type="caution">
    <text evidence="2">The sequence shown here is derived from an EMBL/GenBank/DDBJ whole genome shotgun (WGS) entry which is preliminary data.</text>
</comment>
<feature type="transmembrane region" description="Helical" evidence="1">
    <location>
        <begin position="29"/>
        <end position="49"/>
    </location>
</feature>
<accession>A0A0B4E1V9</accession>
<protein>
    <submittedName>
        <fullName evidence="2">Uncharacterized protein</fullName>
    </submittedName>
</protein>
<feature type="transmembrane region" description="Helical" evidence="1">
    <location>
        <begin position="97"/>
        <end position="117"/>
    </location>
</feature>
<keyword evidence="1" id="KW-0472">Membrane</keyword>
<gene>
    <name evidence="2" type="ORF">RM53_03720</name>
</gene>
<dbReference type="STRING" id="172043.RM53_03720"/>